<dbReference type="PROSITE" id="PS50886">
    <property type="entry name" value="TRBD"/>
    <property type="match status" value="1"/>
</dbReference>
<evidence type="ECO:0000256" key="7">
    <source>
        <dbReference type="ARBA" id="ARBA00022598"/>
    </source>
</evidence>
<comment type="similarity">
    <text evidence="3 14">Belongs to the class-I aminoacyl-tRNA synthetase family. MetG type 2A subfamily.</text>
</comment>
<evidence type="ECO:0000256" key="3">
    <source>
        <dbReference type="ARBA" id="ARBA00006590"/>
    </source>
</evidence>
<evidence type="ECO:0000259" key="15">
    <source>
        <dbReference type="PROSITE" id="PS50886"/>
    </source>
</evidence>
<dbReference type="GO" id="GO:0005524">
    <property type="term" value="F:ATP binding"/>
    <property type="evidence" value="ECO:0007669"/>
    <property type="project" value="UniProtKB-UniRule"/>
</dbReference>
<dbReference type="InterPro" id="IPR041872">
    <property type="entry name" value="Anticodon_Met"/>
</dbReference>
<dbReference type="PANTHER" id="PTHR43326:SF1">
    <property type="entry name" value="METHIONINE--TRNA LIGASE, MITOCHONDRIAL"/>
    <property type="match status" value="1"/>
</dbReference>
<keyword evidence="6 14" id="KW-0820">tRNA-binding</keyword>
<dbReference type="NCBIfam" id="TIGR00398">
    <property type="entry name" value="metG"/>
    <property type="match status" value="1"/>
</dbReference>
<feature type="short sequence motif" description="'HIGH' region" evidence="14">
    <location>
        <begin position="15"/>
        <end position="25"/>
    </location>
</feature>
<dbReference type="HAMAP" id="MF_01228">
    <property type="entry name" value="Met_tRNA_synth_type2"/>
    <property type="match status" value="1"/>
</dbReference>
<keyword evidence="11 14" id="KW-0648">Protein biosynthesis</keyword>
<dbReference type="Pfam" id="PF01588">
    <property type="entry name" value="tRNA_bind"/>
    <property type="match status" value="1"/>
</dbReference>
<organism evidence="16 17">
    <name type="scientific">Aminipila luticellarii</name>
    <dbReference type="NCBI Taxonomy" id="2507160"/>
    <lineage>
        <taxon>Bacteria</taxon>
        <taxon>Bacillati</taxon>
        <taxon>Bacillota</taxon>
        <taxon>Clostridia</taxon>
        <taxon>Peptostreptococcales</taxon>
        <taxon>Anaerovoracaceae</taxon>
        <taxon>Aminipila</taxon>
    </lineage>
</organism>
<keyword evidence="14" id="KW-0479">Metal-binding</keyword>
<dbReference type="Pfam" id="PF19303">
    <property type="entry name" value="Anticodon_3"/>
    <property type="match status" value="1"/>
</dbReference>
<dbReference type="EC" id="6.1.1.10" evidence="14"/>
<dbReference type="InterPro" id="IPR012340">
    <property type="entry name" value="NA-bd_OB-fold"/>
</dbReference>
<dbReference type="Gene3D" id="2.40.50.140">
    <property type="entry name" value="Nucleic acid-binding proteins"/>
    <property type="match status" value="1"/>
</dbReference>
<dbReference type="PANTHER" id="PTHR43326">
    <property type="entry name" value="METHIONYL-TRNA SYNTHETASE"/>
    <property type="match status" value="1"/>
</dbReference>
<comment type="cofactor">
    <cofactor evidence="14">
        <name>Zn(2+)</name>
        <dbReference type="ChEBI" id="CHEBI:29105"/>
    </cofactor>
    <text evidence="14">Binds 1 zinc ion per subunit.</text>
</comment>
<dbReference type="FunFam" id="1.10.730.10:FF:000026">
    <property type="entry name" value="Methionine--tRNA ligase"/>
    <property type="match status" value="1"/>
</dbReference>
<dbReference type="InterPro" id="IPR004495">
    <property type="entry name" value="Met-tRNA-synth_bsu_C"/>
</dbReference>
<dbReference type="NCBIfam" id="NF008900">
    <property type="entry name" value="PRK12267.1"/>
    <property type="match status" value="1"/>
</dbReference>
<dbReference type="InterPro" id="IPR023457">
    <property type="entry name" value="Met-tRNA_synth_2"/>
</dbReference>
<keyword evidence="10 14" id="KW-0694">RNA-binding</keyword>
<evidence type="ECO:0000256" key="12">
    <source>
        <dbReference type="ARBA" id="ARBA00023146"/>
    </source>
</evidence>
<comment type="caution">
    <text evidence="14">Lacks conserved residue(s) required for the propagation of feature annotation.</text>
</comment>
<dbReference type="GO" id="GO:0046872">
    <property type="term" value="F:metal ion binding"/>
    <property type="evidence" value="ECO:0007669"/>
    <property type="project" value="UniProtKB-KW"/>
</dbReference>
<feature type="binding site" evidence="14">
    <location>
        <position position="147"/>
    </location>
    <ligand>
        <name>Zn(2+)</name>
        <dbReference type="ChEBI" id="CHEBI:29105"/>
    </ligand>
</feature>
<dbReference type="CDD" id="cd00814">
    <property type="entry name" value="MetRS_core"/>
    <property type="match status" value="1"/>
</dbReference>
<feature type="domain" description="TRNA-binding" evidence="15">
    <location>
        <begin position="560"/>
        <end position="658"/>
    </location>
</feature>
<dbReference type="InterPro" id="IPR001412">
    <property type="entry name" value="aa-tRNA-synth_I_CS"/>
</dbReference>
<keyword evidence="12 14" id="KW-0030">Aminoacyl-tRNA synthetase</keyword>
<gene>
    <name evidence="14 16" type="primary">metG</name>
    <name evidence="16" type="ORF">EQM06_10350</name>
</gene>
<comment type="subunit">
    <text evidence="4 14">Homodimer.</text>
</comment>
<dbReference type="EMBL" id="CP035281">
    <property type="protein sequence ID" value="QAT43586.1"/>
    <property type="molecule type" value="Genomic_DNA"/>
</dbReference>
<evidence type="ECO:0000256" key="14">
    <source>
        <dbReference type="HAMAP-Rule" id="MF_01228"/>
    </source>
</evidence>
<keyword evidence="17" id="KW-1185">Reference proteome</keyword>
<keyword evidence="5 14" id="KW-0963">Cytoplasm</keyword>
<evidence type="ECO:0000256" key="11">
    <source>
        <dbReference type="ARBA" id="ARBA00022917"/>
    </source>
</evidence>
<dbReference type="AlphaFoldDB" id="A0A410PXI1"/>
<evidence type="ECO:0000256" key="4">
    <source>
        <dbReference type="ARBA" id="ARBA00011738"/>
    </source>
</evidence>
<dbReference type="Gene3D" id="3.40.50.620">
    <property type="entry name" value="HUPs"/>
    <property type="match status" value="1"/>
</dbReference>
<dbReference type="InterPro" id="IPR009080">
    <property type="entry name" value="tRNAsynth_Ia_anticodon-bd"/>
</dbReference>
<dbReference type="FunFam" id="2.170.220.10:FF:000002">
    <property type="entry name" value="Methionine--tRNA ligase"/>
    <property type="match status" value="1"/>
</dbReference>
<dbReference type="GO" id="GO:0004825">
    <property type="term" value="F:methionine-tRNA ligase activity"/>
    <property type="evidence" value="ECO:0007669"/>
    <property type="project" value="UniProtKB-UniRule"/>
</dbReference>
<evidence type="ECO:0000256" key="5">
    <source>
        <dbReference type="ARBA" id="ARBA00022490"/>
    </source>
</evidence>
<comment type="catalytic activity">
    <reaction evidence="13 14">
        <text>tRNA(Met) + L-methionine + ATP = L-methionyl-tRNA(Met) + AMP + diphosphate</text>
        <dbReference type="Rhea" id="RHEA:13481"/>
        <dbReference type="Rhea" id="RHEA-COMP:9667"/>
        <dbReference type="Rhea" id="RHEA-COMP:9698"/>
        <dbReference type="ChEBI" id="CHEBI:30616"/>
        <dbReference type="ChEBI" id="CHEBI:33019"/>
        <dbReference type="ChEBI" id="CHEBI:57844"/>
        <dbReference type="ChEBI" id="CHEBI:78442"/>
        <dbReference type="ChEBI" id="CHEBI:78530"/>
        <dbReference type="ChEBI" id="CHEBI:456215"/>
        <dbReference type="EC" id="6.1.1.10"/>
    </reaction>
</comment>
<evidence type="ECO:0000256" key="1">
    <source>
        <dbReference type="ARBA" id="ARBA00003314"/>
    </source>
</evidence>
<dbReference type="Gene3D" id="1.10.730.10">
    <property type="entry name" value="Isoleucyl-tRNA Synthetase, Domain 1"/>
    <property type="match status" value="1"/>
</dbReference>
<dbReference type="SUPFAM" id="SSF47323">
    <property type="entry name" value="Anticodon-binding domain of a subclass of class I aminoacyl-tRNA synthetases"/>
    <property type="match status" value="1"/>
</dbReference>
<dbReference type="SUPFAM" id="SSF52374">
    <property type="entry name" value="Nucleotidylyl transferase"/>
    <property type="match status" value="1"/>
</dbReference>
<feature type="short sequence motif" description="'KMSKS' region" evidence="14">
    <location>
        <begin position="299"/>
        <end position="303"/>
    </location>
</feature>
<proteinExistence type="inferred from homology"/>
<evidence type="ECO:0000256" key="10">
    <source>
        <dbReference type="ARBA" id="ARBA00022884"/>
    </source>
</evidence>
<name>A0A410PXI1_9FIRM</name>
<dbReference type="Proteomes" id="UP000287601">
    <property type="component" value="Chromosome"/>
</dbReference>
<comment type="function">
    <text evidence="1 14">Is required not only for elongation of protein synthesis but also for the initiation of all mRNA translation through initiator tRNA(fMet) aminoacylation.</text>
</comment>
<dbReference type="KEGG" id="amij:EQM06_10350"/>
<comment type="subcellular location">
    <subcellularLocation>
        <location evidence="2 14">Cytoplasm</location>
    </subcellularLocation>
</comment>
<accession>A0A410PXI1</accession>
<dbReference type="OrthoDB" id="9810191at2"/>
<feature type="binding site" evidence="14">
    <location>
        <position position="130"/>
    </location>
    <ligand>
        <name>Zn(2+)</name>
        <dbReference type="ChEBI" id="CHEBI:29105"/>
    </ligand>
</feature>
<dbReference type="SUPFAM" id="SSF50249">
    <property type="entry name" value="Nucleic acid-binding proteins"/>
    <property type="match status" value="1"/>
</dbReference>
<dbReference type="GO" id="GO:0006431">
    <property type="term" value="P:methionyl-tRNA aminoacylation"/>
    <property type="evidence" value="ECO:0007669"/>
    <property type="project" value="UniProtKB-UniRule"/>
</dbReference>
<evidence type="ECO:0000256" key="6">
    <source>
        <dbReference type="ARBA" id="ARBA00022555"/>
    </source>
</evidence>
<dbReference type="CDD" id="cd02800">
    <property type="entry name" value="tRNA_bind_EcMetRS_like"/>
    <property type="match status" value="1"/>
</dbReference>
<dbReference type="PROSITE" id="PS00178">
    <property type="entry name" value="AA_TRNA_LIGASE_I"/>
    <property type="match status" value="1"/>
</dbReference>
<protein>
    <recommendedName>
        <fullName evidence="14">Methionine--tRNA ligase</fullName>
        <ecNumber evidence="14">6.1.1.10</ecNumber>
    </recommendedName>
    <alternativeName>
        <fullName evidence="14">Methionyl-tRNA synthetase</fullName>
        <shortName evidence="14">MetRS</shortName>
    </alternativeName>
</protein>
<keyword evidence="9 14" id="KW-0067">ATP-binding</keyword>
<dbReference type="PRINTS" id="PR01041">
    <property type="entry name" value="TRNASYNTHMET"/>
</dbReference>
<evidence type="ECO:0000256" key="2">
    <source>
        <dbReference type="ARBA" id="ARBA00004496"/>
    </source>
</evidence>
<evidence type="ECO:0000256" key="9">
    <source>
        <dbReference type="ARBA" id="ARBA00022840"/>
    </source>
</evidence>
<dbReference type="Gene3D" id="2.170.220.10">
    <property type="match status" value="1"/>
</dbReference>
<keyword evidence="7 14" id="KW-0436">Ligase</keyword>
<dbReference type="InterPro" id="IPR015413">
    <property type="entry name" value="Methionyl/Leucyl_tRNA_Synth"/>
</dbReference>
<sequence>MTTKKGTYYITTPIYYPSANLHIGHTYCTVMADAMARFKRLQGYDVRFLTGTDEHGQKIQTIADKEGVTPQEYVDKVVDGIKELWKTMEISYDDFIRTTEPRHVKRVQEIFMQLYQKGDIYKGEYKGLYCTPCESFWTESQLVDGKCPDCGRPVQPAKEEAYFFRLSKYQDRLLELFEKNPEFLQPETRRNEMIAFVKQGLEDLCISRSTFDWGIPVPIDGKHVIYVWLDALSNYITALGYGSEDTELYDKYWPADVHLVGKEIVRFHTVIWPAMLMSMELPLPKKVLGHGWLLLEGGKMSKSKGNVVDPVKLIERYGVDALKYFLLREYTFGQDGVFTNEVMLKRMNYDLANDLGNLVSRTVSMIEKYNGGVVPAALCGTFPVCGDENCTAGEAGLASDADLKQIATGAAKKVEEYMDKFQFNLALEEIWVVVRRANKYIDENAPWVLAKSEEAKDRLNTVMHNLAEAIRIISVLIYPFMHTTSKEIRKQMGLWFADPIWEDAFEFEMMSGEQVKKGEAIFPRLDIEKELEELEQMQKHNGGEEANVPLELKPEIEFEDFDKIDLRVGTILEAEKHPKADKLLVFKVKMGTEIRQVISGVAAYFKPEDCVGRKVVVVANLKPRNLRGMESKGMLLFADNGEKLEFVSTEAMDGNSVN</sequence>
<dbReference type="InterPro" id="IPR014729">
    <property type="entry name" value="Rossmann-like_a/b/a_fold"/>
</dbReference>
<evidence type="ECO:0000313" key="17">
    <source>
        <dbReference type="Proteomes" id="UP000287601"/>
    </source>
</evidence>
<dbReference type="Pfam" id="PF09334">
    <property type="entry name" value="tRNA-synt_1g"/>
    <property type="match status" value="2"/>
</dbReference>
<evidence type="ECO:0000256" key="13">
    <source>
        <dbReference type="ARBA" id="ARBA00047364"/>
    </source>
</evidence>
<dbReference type="InterPro" id="IPR014758">
    <property type="entry name" value="Met-tRNA_synth"/>
</dbReference>
<evidence type="ECO:0000256" key="8">
    <source>
        <dbReference type="ARBA" id="ARBA00022741"/>
    </source>
</evidence>
<dbReference type="CDD" id="cd07957">
    <property type="entry name" value="Anticodon_Ia_Met"/>
    <property type="match status" value="1"/>
</dbReference>
<dbReference type="FunFam" id="2.40.50.140:FF:000042">
    <property type="entry name" value="Methionine--tRNA ligase"/>
    <property type="match status" value="1"/>
</dbReference>
<reference evidence="16 17" key="1">
    <citation type="submission" date="2019-01" db="EMBL/GenBank/DDBJ databases">
        <title>Draft genomes of a novel of Aminipila strains.</title>
        <authorList>
            <person name="Ma S."/>
        </authorList>
    </citation>
    <scope>NUCLEOTIDE SEQUENCE [LARGE SCALE GENOMIC DNA]</scope>
    <source>
        <strain evidence="17">JN-39</strain>
    </source>
</reference>
<dbReference type="NCBIfam" id="TIGR00399">
    <property type="entry name" value="metG_C_term"/>
    <property type="match status" value="1"/>
</dbReference>
<dbReference type="RefSeq" id="WP_128746364.1">
    <property type="nucleotide sequence ID" value="NZ_CP035281.1"/>
</dbReference>
<keyword evidence="14" id="KW-0862">Zinc</keyword>
<dbReference type="GO" id="GO:0000049">
    <property type="term" value="F:tRNA binding"/>
    <property type="evidence" value="ECO:0007669"/>
    <property type="project" value="UniProtKB-UniRule"/>
</dbReference>
<feature type="binding site" evidence="14">
    <location>
        <position position="150"/>
    </location>
    <ligand>
        <name>Zn(2+)</name>
        <dbReference type="ChEBI" id="CHEBI:29105"/>
    </ligand>
</feature>
<keyword evidence="8 14" id="KW-0547">Nucleotide-binding</keyword>
<feature type="binding site" evidence="14">
    <location>
        <position position="133"/>
    </location>
    <ligand>
        <name>Zn(2+)</name>
        <dbReference type="ChEBI" id="CHEBI:29105"/>
    </ligand>
</feature>
<dbReference type="InterPro" id="IPR033911">
    <property type="entry name" value="MetRS_core"/>
</dbReference>
<dbReference type="GO" id="GO:0005737">
    <property type="term" value="C:cytoplasm"/>
    <property type="evidence" value="ECO:0007669"/>
    <property type="project" value="UniProtKB-SubCell"/>
</dbReference>
<evidence type="ECO:0000313" key="16">
    <source>
        <dbReference type="EMBL" id="QAT43586.1"/>
    </source>
</evidence>
<dbReference type="InterPro" id="IPR002547">
    <property type="entry name" value="tRNA-bd_dom"/>
</dbReference>